<feature type="region of interest" description="Disordered" evidence="4">
    <location>
        <begin position="1"/>
        <end position="28"/>
    </location>
</feature>
<evidence type="ECO:0000256" key="4">
    <source>
        <dbReference type="SAM" id="MobiDB-lite"/>
    </source>
</evidence>
<comment type="similarity">
    <text evidence="1">Belongs to the mTERF family.</text>
</comment>
<evidence type="ECO:0000313" key="6">
    <source>
        <dbReference type="Proteomes" id="UP000006729"/>
    </source>
</evidence>
<dbReference type="GO" id="GO:0003676">
    <property type="term" value="F:nucleic acid binding"/>
    <property type="evidence" value="ECO:0007669"/>
    <property type="project" value="InterPro"/>
</dbReference>
<feature type="compositionally biased region" description="Low complexity" evidence="4">
    <location>
        <begin position="1"/>
        <end position="12"/>
    </location>
</feature>
<gene>
    <name evidence="5" type="ORF">POPTR_004G150600</name>
</gene>
<keyword evidence="2" id="KW-0804">Transcription</keyword>
<dbReference type="GO" id="GO:0006353">
    <property type="term" value="P:DNA-templated transcription termination"/>
    <property type="evidence" value="ECO:0007669"/>
    <property type="project" value="UniProtKB-KW"/>
</dbReference>
<keyword evidence="3" id="KW-0809">Transit peptide</keyword>
<dbReference type="InterPro" id="IPR038538">
    <property type="entry name" value="MTERF_sf"/>
</dbReference>
<dbReference type="PANTHER" id="PTHR13068:SF139">
    <property type="entry name" value="TRANSCRIPTION TERMINATION FACTOR MTEF1, CHLOROPLASTIC"/>
    <property type="match status" value="1"/>
</dbReference>
<dbReference type="OMA" id="LWSDQKF"/>
<dbReference type="PANTHER" id="PTHR13068">
    <property type="entry name" value="CGI-12 PROTEIN-RELATED"/>
    <property type="match status" value="1"/>
</dbReference>
<dbReference type="Gramene" id="Potri.004G150600.1.v4.1">
    <property type="protein sequence ID" value="Potri.004G150600.1.v4.1"/>
    <property type="gene ID" value="Potri.004G150600.v4.1"/>
</dbReference>
<dbReference type="SMR" id="A0A2K2AUY2"/>
<dbReference type="Gene3D" id="1.25.70.10">
    <property type="entry name" value="Transcription termination factor 3, mitochondrial"/>
    <property type="match status" value="1"/>
</dbReference>
<proteinExistence type="inferred from homology"/>
<keyword evidence="2" id="KW-0806">Transcription termination</keyword>
<evidence type="ECO:0000256" key="3">
    <source>
        <dbReference type="ARBA" id="ARBA00022946"/>
    </source>
</evidence>
<protein>
    <submittedName>
        <fullName evidence="5">Uncharacterized protein</fullName>
    </submittedName>
</protein>
<dbReference type="OrthoDB" id="637682at2759"/>
<dbReference type="EMBL" id="CM009293">
    <property type="protein sequence ID" value="PNT41335.1"/>
    <property type="molecule type" value="Genomic_DNA"/>
</dbReference>
<dbReference type="InterPro" id="IPR003690">
    <property type="entry name" value="MTERF"/>
</dbReference>
<dbReference type="InParanoid" id="A0A2K2AUY2"/>
<evidence type="ECO:0000256" key="2">
    <source>
        <dbReference type="ARBA" id="ARBA00022472"/>
    </source>
</evidence>
<dbReference type="STRING" id="3694.A0A2K2AUY2"/>
<sequence>MLYSLSLPSSSPSYPPAKPLKPRHLSPSPHPSHYIKFRTAHHENLRYLKAIGVIGPNSKSRQFPTPDAISHILATLKFFESKGFLETDFARLTFLCPELLSLNFDITDIEPVFQFLTDDLHASVQESRGLVIKCPRLLFSDVEYFLRPTLNYLRQLGVNKLNVPSNLNAHLLNIRVEKMQVRFEFLRSIGFSHDEAANICGRLPAIFGYSIENNLRPKVEYLVDEMKRSLDELKEFPQYFAFSLEKKIMPRHLHLKRRNVKIKLNRMLLWSDGRFYGKWKR</sequence>
<dbReference type="SMART" id="SM00733">
    <property type="entry name" value="Mterf"/>
    <property type="match status" value="5"/>
</dbReference>
<dbReference type="Proteomes" id="UP000006729">
    <property type="component" value="Chromosome 4"/>
</dbReference>
<keyword evidence="2" id="KW-0805">Transcription regulation</keyword>
<evidence type="ECO:0000256" key="1">
    <source>
        <dbReference type="ARBA" id="ARBA00007692"/>
    </source>
</evidence>
<name>A0A2K2AUY2_POPTR</name>
<dbReference type="AlphaFoldDB" id="A0A2K2AUY2"/>
<evidence type="ECO:0000313" key="5">
    <source>
        <dbReference type="EMBL" id="PNT41335.1"/>
    </source>
</evidence>
<dbReference type="Pfam" id="PF02536">
    <property type="entry name" value="mTERF"/>
    <property type="match status" value="1"/>
</dbReference>
<accession>A0A2K2AUY2</accession>
<keyword evidence="6" id="KW-1185">Reference proteome</keyword>
<dbReference type="FunCoup" id="A0A2K2AUY2">
    <property type="interactions" value="509"/>
</dbReference>
<dbReference type="GO" id="GO:0009658">
    <property type="term" value="P:chloroplast organization"/>
    <property type="evidence" value="ECO:0000318"/>
    <property type="project" value="GO_Central"/>
</dbReference>
<organism evidence="5 6">
    <name type="scientific">Populus trichocarpa</name>
    <name type="common">Western balsam poplar</name>
    <name type="synonym">Populus balsamifera subsp. trichocarpa</name>
    <dbReference type="NCBI Taxonomy" id="3694"/>
    <lineage>
        <taxon>Eukaryota</taxon>
        <taxon>Viridiplantae</taxon>
        <taxon>Streptophyta</taxon>
        <taxon>Embryophyta</taxon>
        <taxon>Tracheophyta</taxon>
        <taxon>Spermatophyta</taxon>
        <taxon>Magnoliopsida</taxon>
        <taxon>eudicotyledons</taxon>
        <taxon>Gunneridae</taxon>
        <taxon>Pentapetalae</taxon>
        <taxon>rosids</taxon>
        <taxon>fabids</taxon>
        <taxon>Malpighiales</taxon>
        <taxon>Salicaceae</taxon>
        <taxon>Saliceae</taxon>
        <taxon>Populus</taxon>
    </lineage>
</organism>
<dbReference type="GO" id="GO:0009507">
    <property type="term" value="C:chloroplast"/>
    <property type="evidence" value="ECO:0000318"/>
    <property type="project" value="GO_Central"/>
</dbReference>
<reference evidence="5 6" key="1">
    <citation type="journal article" date="2006" name="Science">
        <title>The genome of black cottonwood, Populus trichocarpa (Torr. &amp; Gray).</title>
        <authorList>
            <person name="Tuskan G.A."/>
            <person name="Difazio S."/>
            <person name="Jansson S."/>
            <person name="Bohlmann J."/>
            <person name="Grigoriev I."/>
            <person name="Hellsten U."/>
            <person name="Putnam N."/>
            <person name="Ralph S."/>
            <person name="Rombauts S."/>
            <person name="Salamov A."/>
            <person name="Schein J."/>
            <person name="Sterck L."/>
            <person name="Aerts A."/>
            <person name="Bhalerao R.R."/>
            <person name="Bhalerao R.P."/>
            <person name="Blaudez D."/>
            <person name="Boerjan W."/>
            <person name="Brun A."/>
            <person name="Brunner A."/>
            <person name="Busov V."/>
            <person name="Campbell M."/>
            <person name="Carlson J."/>
            <person name="Chalot M."/>
            <person name="Chapman J."/>
            <person name="Chen G.L."/>
            <person name="Cooper D."/>
            <person name="Coutinho P.M."/>
            <person name="Couturier J."/>
            <person name="Covert S."/>
            <person name="Cronk Q."/>
            <person name="Cunningham R."/>
            <person name="Davis J."/>
            <person name="Degroeve S."/>
            <person name="Dejardin A."/>
            <person name="Depamphilis C."/>
            <person name="Detter J."/>
            <person name="Dirks B."/>
            <person name="Dubchak I."/>
            <person name="Duplessis S."/>
            <person name="Ehlting J."/>
            <person name="Ellis B."/>
            <person name="Gendler K."/>
            <person name="Goodstein D."/>
            <person name="Gribskov M."/>
            <person name="Grimwood J."/>
            <person name="Groover A."/>
            <person name="Gunter L."/>
            <person name="Hamberger B."/>
            <person name="Heinze B."/>
            <person name="Helariutta Y."/>
            <person name="Henrissat B."/>
            <person name="Holligan D."/>
            <person name="Holt R."/>
            <person name="Huang W."/>
            <person name="Islam-Faridi N."/>
            <person name="Jones S."/>
            <person name="Jones-Rhoades M."/>
            <person name="Jorgensen R."/>
            <person name="Joshi C."/>
            <person name="Kangasjarvi J."/>
            <person name="Karlsson J."/>
            <person name="Kelleher C."/>
            <person name="Kirkpatrick R."/>
            <person name="Kirst M."/>
            <person name="Kohler A."/>
            <person name="Kalluri U."/>
            <person name="Larimer F."/>
            <person name="Leebens-Mack J."/>
            <person name="Leple J.C."/>
            <person name="Locascio P."/>
            <person name="Lou Y."/>
            <person name="Lucas S."/>
            <person name="Martin F."/>
            <person name="Montanini B."/>
            <person name="Napoli C."/>
            <person name="Nelson D.R."/>
            <person name="Nelson C."/>
            <person name="Nieminen K."/>
            <person name="Nilsson O."/>
            <person name="Pereda V."/>
            <person name="Peter G."/>
            <person name="Philippe R."/>
            <person name="Pilate G."/>
            <person name="Poliakov A."/>
            <person name="Razumovskaya J."/>
            <person name="Richardson P."/>
            <person name="Rinaldi C."/>
            <person name="Ritland K."/>
            <person name="Rouze P."/>
            <person name="Ryaboy D."/>
            <person name="Schmutz J."/>
            <person name="Schrader J."/>
            <person name="Segerman B."/>
            <person name="Shin H."/>
            <person name="Siddiqui A."/>
            <person name="Sterky F."/>
            <person name="Terry A."/>
            <person name="Tsai C.J."/>
            <person name="Uberbacher E."/>
            <person name="Unneberg P."/>
            <person name="Vahala J."/>
            <person name="Wall K."/>
            <person name="Wessler S."/>
            <person name="Yang G."/>
            <person name="Yin T."/>
            <person name="Douglas C."/>
            <person name="Marra M."/>
            <person name="Sandberg G."/>
            <person name="Van de Peer Y."/>
            <person name="Rokhsar D."/>
        </authorList>
    </citation>
    <scope>NUCLEOTIDE SEQUENCE [LARGE SCALE GENOMIC DNA]</scope>
    <source>
        <strain evidence="6">cv. Nisqually</strain>
    </source>
</reference>